<feature type="domain" description="Thioester reductase (TE)" evidence="6">
    <location>
        <begin position="1"/>
        <end position="161"/>
    </location>
</feature>
<evidence type="ECO:0000256" key="3">
    <source>
        <dbReference type="ARBA" id="ARBA00023098"/>
    </source>
</evidence>
<proteinExistence type="inferred from homology"/>
<keyword evidence="8" id="KW-1185">Reference proteome</keyword>
<dbReference type="Pfam" id="PF07993">
    <property type="entry name" value="NAD_binding_4"/>
    <property type="match status" value="2"/>
</dbReference>
<feature type="domain" description="Thioester reductase (TE)" evidence="6">
    <location>
        <begin position="421"/>
        <end position="536"/>
    </location>
</feature>
<dbReference type="GO" id="GO:0035336">
    <property type="term" value="P:long-chain fatty-acyl-CoA metabolic process"/>
    <property type="evidence" value="ECO:0007669"/>
    <property type="project" value="TreeGrafter"/>
</dbReference>
<feature type="domain" description="Fatty acyl-CoA reductase C-terminal" evidence="5">
    <location>
        <begin position="316"/>
        <end position="410"/>
    </location>
</feature>
<dbReference type="EMBL" id="JACXVP010000006">
    <property type="protein sequence ID" value="KAG5602787.1"/>
    <property type="molecule type" value="Genomic_DNA"/>
</dbReference>
<dbReference type="PANTHER" id="PTHR11011:SF111">
    <property type="entry name" value="FATTY ACYL-COA REDUCTASE"/>
    <property type="match status" value="1"/>
</dbReference>
<sequence length="571" mass="65465">ILRIQPNVRKLYLLIRAPDNNSAKERFTSEVMMSELFNVAREKIGSENLKSLMEEKVFAISGDISYENLGIKNSKLREEMHKEIDIIINSAAVTNFYERYDIAMNVNVVGAMNVLKFAKSCIKLKMLLHVSSAYVCGKAIGILPEKPFDMGETLSENTYLDIDVERGVIANKLKELETLNATPKEVTIAMKELGMQRTVDSFIVAYGKGVLKFYYGDPDSKLDVASNFYIPGDMVVNSIVAVIIAHKNQYSEDVVIYHISSSLRDGPLKNSDIMSSTFHYFTKNLWANKDGKIIKVETPLRPFSSIDSFRKHISTHYLPLLKMLKFVNIVSCHFFDKTYKNMERKMNTAIRLSQLYEPYVFFYGSFDDVNTEELRLRMKEINMDEVLNFDPRCIKWEDYLMNIHIPGVVKEKMGSVYFCSLVEEKVFAISGDISQEDMGIINSQLRNEMYKEIDIIINSASTFDERYDIAMNVNVVGAMNVLKFAKNCTKVKMFLHVSTAYVCSKTTKIVREKPLVMGETFNENSYLDMDVERRVITNKLKELETQNATPKEVTTTMKEIGIQRLLLLHDI</sequence>
<dbReference type="GO" id="GO:0080019">
    <property type="term" value="F:alcohol-forming very long-chain fatty acyl-CoA reductase activity"/>
    <property type="evidence" value="ECO:0007669"/>
    <property type="project" value="InterPro"/>
</dbReference>
<keyword evidence="2 4" id="KW-0444">Lipid biosynthesis</keyword>
<dbReference type="Gene3D" id="3.40.50.720">
    <property type="entry name" value="NAD(P)-binding Rossmann-like Domain"/>
    <property type="match status" value="2"/>
</dbReference>
<evidence type="ECO:0000313" key="7">
    <source>
        <dbReference type="EMBL" id="KAG5602787.1"/>
    </source>
</evidence>
<dbReference type="CDD" id="cd09071">
    <property type="entry name" value="FAR_C"/>
    <property type="match status" value="1"/>
</dbReference>
<keyword evidence="3 4" id="KW-0443">Lipid metabolism</keyword>
<dbReference type="Proteomes" id="UP000824120">
    <property type="component" value="Chromosome 6"/>
</dbReference>
<comment type="catalytic activity">
    <reaction evidence="4">
        <text>a long-chain fatty acyl-CoA + 2 NADPH + 2 H(+) = a long-chain primary fatty alcohol + 2 NADP(+) + CoA</text>
        <dbReference type="Rhea" id="RHEA:52716"/>
        <dbReference type="ChEBI" id="CHEBI:15378"/>
        <dbReference type="ChEBI" id="CHEBI:57287"/>
        <dbReference type="ChEBI" id="CHEBI:57783"/>
        <dbReference type="ChEBI" id="CHEBI:58349"/>
        <dbReference type="ChEBI" id="CHEBI:77396"/>
        <dbReference type="ChEBI" id="CHEBI:83139"/>
        <dbReference type="EC" id="1.2.1.84"/>
    </reaction>
</comment>
<accession>A0A9J5YPV8</accession>
<keyword evidence="4" id="KW-0521">NADP</keyword>
<evidence type="ECO:0000256" key="1">
    <source>
        <dbReference type="ARBA" id="ARBA00005928"/>
    </source>
</evidence>
<dbReference type="OrthoDB" id="429813at2759"/>
<evidence type="ECO:0000313" key="8">
    <source>
        <dbReference type="Proteomes" id="UP000824120"/>
    </source>
</evidence>
<dbReference type="InterPro" id="IPR013120">
    <property type="entry name" value="FAR_NAD-bd"/>
</dbReference>
<name>A0A9J5YPV8_SOLCO</name>
<dbReference type="InterPro" id="IPR036291">
    <property type="entry name" value="NAD(P)-bd_dom_sf"/>
</dbReference>
<dbReference type="EC" id="1.2.1.84" evidence="4"/>
<dbReference type="InterPro" id="IPR033640">
    <property type="entry name" value="FAR_C"/>
</dbReference>
<dbReference type="InterPro" id="IPR026055">
    <property type="entry name" value="FAR"/>
</dbReference>
<comment type="function">
    <text evidence="4">Catalyzes the reduction of fatty acyl-CoA to fatty alcohols.</text>
</comment>
<evidence type="ECO:0000256" key="2">
    <source>
        <dbReference type="ARBA" id="ARBA00022516"/>
    </source>
</evidence>
<evidence type="ECO:0000259" key="5">
    <source>
        <dbReference type="Pfam" id="PF03015"/>
    </source>
</evidence>
<reference evidence="7 8" key="1">
    <citation type="submission" date="2020-09" db="EMBL/GenBank/DDBJ databases">
        <title>De no assembly of potato wild relative species, Solanum commersonii.</title>
        <authorList>
            <person name="Cho K."/>
        </authorList>
    </citation>
    <scope>NUCLEOTIDE SEQUENCE [LARGE SCALE GENOMIC DNA]</scope>
    <source>
        <strain evidence="7">LZ3.2</strain>
        <tissue evidence="7">Leaf</tissue>
    </source>
</reference>
<dbReference type="SUPFAM" id="SSF51735">
    <property type="entry name" value="NAD(P)-binding Rossmann-fold domains"/>
    <property type="match status" value="2"/>
</dbReference>
<evidence type="ECO:0000259" key="6">
    <source>
        <dbReference type="Pfam" id="PF07993"/>
    </source>
</evidence>
<dbReference type="GO" id="GO:0102965">
    <property type="term" value="F:alcohol-forming long-chain fatty acyl-CoA reductase activity"/>
    <property type="evidence" value="ECO:0007669"/>
    <property type="project" value="UniProtKB-EC"/>
</dbReference>
<dbReference type="GO" id="GO:0010345">
    <property type="term" value="P:suberin biosynthetic process"/>
    <property type="evidence" value="ECO:0007669"/>
    <property type="project" value="TreeGrafter"/>
</dbReference>
<comment type="caution">
    <text evidence="7">The sequence shown here is derived from an EMBL/GenBank/DDBJ whole genome shotgun (WGS) entry which is preliminary data.</text>
</comment>
<organism evidence="7 8">
    <name type="scientific">Solanum commersonii</name>
    <name type="common">Commerson's wild potato</name>
    <name type="synonym">Commerson's nightshade</name>
    <dbReference type="NCBI Taxonomy" id="4109"/>
    <lineage>
        <taxon>Eukaryota</taxon>
        <taxon>Viridiplantae</taxon>
        <taxon>Streptophyta</taxon>
        <taxon>Embryophyta</taxon>
        <taxon>Tracheophyta</taxon>
        <taxon>Spermatophyta</taxon>
        <taxon>Magnoliopsida</taxon>
        <taxon>eudicotyledons</taxon>
        <taxon>Gunneridae</taxon>
        <taxon>Pentapetalae</taxon>
        <taxon>asterids</taxon>
        <taxon>lamiids</taxon>
        <taxon>Solanales</taxon>
        <taxon>Solanaceae</taxon>
        <taxon>Solanoideae</taxon>
        <taxon>Solaneae</taxon>
        <taxon>Solanum</taxon>
    </lineage>
</organism>
<dbReference type="AlphaFoldDB" id="A0A9J5YPV8"/>
<protein>
    <recommendedName>
        <fullName evidence="4">Fatty acyl-CoA reductase</fullName>
        <ecNumber evidence="4">1.2.1.84</ecNumber>
    </recommendedName>
</protein>
<evidence type="ECO:0000256" key="4">
    <source>
        <dbReference type="RuleBase" id="RU363097"/>
    </source>
</evidence>
<feature type="non-terminal residue" evidence="7">
    <location>
        <position position="1"/>
    </location>
</feature>
<keyword evidence="4" id="KW-0560">Oxidoreductase</keyword>
<gene>
    <name evidence="7" type="ORF">H5410_034157</name>
</gene>
<dbReference type="PANTHER" id="PTHR11011">
    <property type="entry name" value="MALE STERILITY PROTEIN 2-RELATED"/>
    <property type="match status" value="1"/>
</dbReference>
<comment type="similarity">
    <text evidence="1 4">Belongs to the fatty acyl-CoA reductase family.</text>
</comment>
<dbReference type="Pfam" id="PF03015">
    <property type="entry name" value="Sterile"/>
    <property type="match status" value="1"/>
</dbReference>